<accession>A0ABU2ZWN0</accession>
<dbReference type="Proteomes" id="UP001253545">
    <property type="component" value="Unassembled WGS sequence"/>
</dbReference>
<reference evidence="2 3" key="1">
    <citation type="submission" date="2023-09" db="EMBL/GenBank/DDBJ databases">
        <authorList>
            <person name="Rey-Velasco X."/>
        </authorList>
    </citation>
    <scope>NUCLEOTIDE SEQUENCE [LARGE SCALE GENOMIC DNA]</scope>
    <source>
        <strain evidence="2 3">P117</strain>
    </source>
</reference>
<evidence type="ECO:0000256" key="1">
    <source>
        <dbReference type="SAM" id="MobiDB-lite"/>
    </source>
</evidence>
<name>A0ABU2ZWN0_9ALTE</name>
<dbReference type="RefSeq" id="WP_311369950.1">
    <property type="nucleotide sequence ID" value="NZ_JAVRHX010000007.1"/>
</dbReference>
<organism evidence="2 3">
    <name type="scientific">Glaciecola petra</name>
    <dbReference type="NCBI Taxonomy" id="3075602"/>
    <lineage>
        <taxon>Bacteria</taxon>
        <taxon>Pseudomonadati</taxon>
        <taxon>Pseudomonadota</taxon>
        <taxon>Gammaproteobacteria</taxon>
        <taxon>Alteromonadales</taxon>
        <taxon>Alteromonadaceae</taxon>
        <taxon>Glaciecola</taxon>
    </lineage>
</organism>
<comment type="caution">
    <text evidence="2">The sequence shown here is derived from an EMBL/GenBank/DDBJ whole genome shotgun (WGS) entry which is preliminary data.</text>
</comment>
<evidence type="ECO:0000313" key="2">
    <source>
        <dbReference type="EMBL" id="MDT0596423.1"/>
    </source>
</evidence>
<sequence>MSNNSLKPKNPLYRVQFVSGGERYELYVKELISSSVFGFIEIADFVWDTHTELVLDPSHERLKDEFSKVNRTYVPMHNVLRIDQVEKQGSAKITQLSDQSSDKVTTLPGNRVSPIYTPKK</sequence>
<proteinExistence type="predicted"/>
<dbReference type="EMBL" id="JAVRHX010000007">
    <property type="protein sequence ID" value="MDT0596423.1"/>
    <property type="molecule type" value="Genomic_DNA"/>
</dbReference>
<dbReference type="InterPro" id="IPR014949">
    <property type="entry name" value="DUF1820"/>
</dbReference>
<evidence type="ECO:0000313" key="3">
    <source>
        <dbReference type="Proteomes" id="UP001253545"/>
    </source>
</evidence>
<gene>
    <name evidence="2" type="ORF">RM552_16325</name>
</gene>
<protein>
    <submittedName>
        <fullName evidence="2">DUF1820 family protein</fullName>
    </submittedName>
</protein>
<feature type="region of interest" description="Disordered" evidence="1">
    <location>
        <begin position="91"/>
        <end position="120"/>
    </location>
</feature>
<feature type="compositionally biased region" description="Polar residues" evidence="1">
    <location>
        <begin position="91"/>
        <end position="108"/>
    </location>
</feature>
<keyword evidence="3" id="KW-1185">Reference proteome</keyword>
<dbReference type="Pfam" id="PF08850">
    <property type="entry name" value="DUF1820"/>
    <property type="match status" value="1"/>
</dbReference>